<keyword evidence="4 9" id="KW-0808">Transferase</keyword>
<dbReference type="InterPro" id="IPR029063">
    <property type="entry name" value="SAM-dependent_MTases_sf"/>
</dbReference>
<name>A0A6M8EUQ2_9BACT</name>
<gene>
    <name evidence="10" type="ORF">AACT_1065</name>
</gene>
<comment type="similarity">
    <text evidence="1">Belongs to the N(4)/N(6)-methyltransferase family.</text>
</comment>
<dbReference type="PRINTS" id="PR00505">
    <property type="entry name" value="D12N6MTFRASE"/>
</dbReference>
<dbReference type="KEGG" id="paco:AACT_1065"/>
<dbReference type="GO" id="GO:0006298">
    <property type="term" value="P:mismatch repair"/>
    <property type="evidence" value="ECO:0007669"/>
    <property type="project" value="TreeGrafter"/>
</dbReference>
<dbReference type="AlphaFoldDB" id="A0A6M8EUQ2"/>
<dbReference type="InterPro" id="IPR002052">
    <property type="entry name" value="DNA_methylase_N6_adenine_CS"/>
</dbReference>
<dbReference type="Proteomes" id="UP000503483">
    <property type="component" value="Chromosome"/>
</dbReference>
<dbReference type="NCBIfam" id="TIGR00675">
    <property type="entry name" value="dcm"/>
    <property type="match status" value="1"/>
</dbReference>
<evidence type="ECO:0000313" key="10">
    <source>
        <dbReference type="EMBL" id="QKE28255.1"/>
    </source>
</evidence>
<dbReference type="GO" id="GO:1904047">
    <property type="term" value="F:S-adenosyl-L-methionine binding"/>
    <property type="evidence" value="ECO:0007669"/>
    <property type="project" value="TreeGrafter"/>
</dbReference>
<dbReference type="EC" id="2.1.1.72" evidence="2"/>
<evidence type="ECO:0000256" key="1">
    <source>
        <dbReference type="ARBA" id="ARBA00006594"/>
    </source>
</evidence>
<evidence type="ECO:0000313" key="11">
    <source>
        <dbReference type="Proteomes" id="UP000503483"/>
    </source>
</evidence>
<keyword evidence="3 9" id="KW-0489">Methyltransferase</keyword>
<keyword evidence="11" id="KW-1185">Reference proteome</keyword>
<dbReference type="EMBL" id="CP042652">
    <property type="protein sequence ID" value="QKE28255.1"/>
    <property type="molecule type" value="Genomic_DNA"/>
</dbReference>
<dbReference type="GO" id="GO:0043565">
    <property type="term" value="F:sequence-specific DNA binding"/>
    <property type="evidence" value="ECO:0007669"/>
    <property type="project" value="TreeGrafter"/>
</dbReference>
<keyword evidence="6" id="KW-0680">Restriction system</keyword>
<dbReference type="RefSeq" id="WP_172125672.1">
    <property type="nucleotide sequence ID" value="NZ_CP042652.1"/>
</dbReference>
<proteinExistence type="inferred from homology"/>
<evidence type="ECO:0000256" key="6">
    <source>
        <dbReference type="ARBA" id="ARBA00022747"/>
    </source>
</evidence>
<sequence>MQNAQINIVELVKNTRKLFSYSGSKEQFINHFKEEFEKNSSEKIEVETYIEGFTGSLASLIIILQYVSPKKVVLNDLNKRLINLYKWIQKDPEKVWGNYEKLENKYQSLVGDFQKTRVYPKDKRKDIENCEKFYKHIRKHMNKDNFNDVNAACVLFVLNHQFNGLYNENKKGEFNVSFNWSTLDVNTQKIKENIFKLSELFNSQIEFVFETLDIDSLISKYNDHDTFIYLDPPYINTDIQYNKKRFKQENCFTKTSTHIKMLNSCEKYKYVMYSNNDHQDFQDYFKSYTNFSRKHSISNSKSSKSKLEILSLRVNTPVNNVDYVHENEDYSISIGTSFSGMDCPTYSLRKLGVNHTNEFVIDFDKWCRQTLIKNSNPKQVFGDITKVNTNELNSCDLYVWGSNCQDFSLSNNNRQGLNGEKSKLFFEGFRILKDLQPKYSIWENVGGVTSSNGGKDFECILEKFESLGNYDIQYKKINPVELGGNTTRVRMFVVLIRKDIGIKFNFPKKTITTKSIKDCLIEDNYKYLDKSEYIPWDRPIEKQRGYLKKDFKYLGTKRESDQRVFNINYSCPTILTSGLVLINDGIGVRYLSPLELKKIQGFEEDMDMSHLSNSQIKKQLGNTMEVETMKKLLGEIVRIDKLHIFKQKNQKVKETLVS</sequence>
<dbReference type="Gene3D" id="3.40.50.150">
    <property type="entry name" value="Vaccinia Virus protein VP39"/>
    <property type="match status" value="2"/>
</dbReference>
<dbReference type="PROSITE" id="PS51679">
    <property type="entry name" value="SAM_MT_C5"/>
    <property type="match status" value="1"/>
</dbReference>
<dbReference type="InterPro" id="IPR023095">
    <property type="entry name" value="Ade_MeTrfase_dom_2"/>
</dbReference>
<comment type="catalytic activity">
    <reaction evidence="7">
        <text>a 2'-deoxycytidine in DNA + S-adenosyl-L-methionine = a 5-methyl-2'-deoxycytidine in DNA + S-adenosyl-L-homocysteine + H(+)</text>
        <dbReference type="Rhea" id="RHEA:13681"/>
        <dbReference type="Rhea" id="RHEA-COMP:11369"/>
        <dbReference type="Rhea" id="RHEA-COMP:11370"/>
        <dbReference type="ChEBI" id="CHEBI:15378"/>
        <dbReference type="ChEBI" id="CHEBI:57856"/>
        <dbReference type="ChEBI" id="CHEBI:59789"/>
        <dbReference type="ChEBI" id="CHEBI:85452"/>
        <dbReference type="ChEBI" id="CHEBI:85454"/>
        <dbReference type="EC" id="2.1.1.37"/>
    </reaction>
</comment>
<keyword evidence="5 9" id="KW-0949">S-adenosyl-L-methionine</keyword>
<accession>A0A6M8EUQ2</accession>
<evidence type="ECO:0000256" key="2">
    <source>
        <dbReference type="ARBA" id="ARBA00011900"/>
    </source>
</evidence>
<dbReference type="InterPro" id="IPR012327">
    <property type="entry name" value="MeTrfase_D12"/>
</dbReference>
<dbReference type="GO" id="GO:0032259">
    <property type="term" value="P:methylation"/>
    <property type="evidence" value="ECO:0007669"/>
    <property type="project" value="UniProtKB-KW"/>
</dbReference>
<dbReference type="Gene3D" id="3.90.120.10">
    <property type="entry name" value="DNA Methylase, subunit A, domain 2"/>
    <property type="match status" value="1"/>
</dbReference>
<dbReference type="GO" id="GO:0009307">
    <property type="term" value="P:DNA restriction-modification system"/>
    <property type="evidence" value="ECO:0007669"/>
    <property type="project" value="UniProtKB-KW"/>
</dbReference>
<comment type="similarity">
    <text evidence="9">Belongs to the class I-like SAM-binding methyltransferase superfamily. C5-methyltransferase family.</text>
</comment>
<dbReference type="GO" id="GO:0003886">
    <property type="term" value="F:DNA (cytosine-5-)-methyltransferase activity"/>
    <property type="evidence" value="ECO:0007669"/>
    <property type="project" value="UniProtKB-EC"/>
</dbReference>
<protein>
    <recommendedName>
        <fullName evidence="2">site-specific DNA-methyltransferase (adenine-specific)</fullName>
        <ecNumber evidence="2">2.1.1.72</ecNumber>
    </recommendedName>
</protein>
<dbReference type="PANTHER" id="PTHR30481">
    <property type="entry name" value="DNA ADENINE METHYLASE"/>
    <property type="match status" value="1"/>
</dbReference>
<dbReference type="GO" id="GO:0009007">
    <property type="term" value="F:site-specific DNA-methyltransferase (adenine-specific) activity"/>
    <property type="evidence" value="ECO:0007669"/>
    <property type="project" value="UniProtKB-EC"/>
</dbReference>
<comment type="catalytic activity">
    <reaction evidence="8">
        <text>a 2'-deoxyadenosine in DNA + S-adenosyl-L-methionine = an N(6)-methyl-2'-deoxyadenosine in DNA + S-adenosyl-L-homocysteine + H(+)</text>
        <dbReference type="Rhea" id="RHEA:15197"/>
        <dbReference type="Rhea" id="RHEA-COMP:12418"/>
        <dbReference type="Rhea" id="RHEA-COMP:12419"/>
        <dbReference type="ChEBI" id="CHEBI:15378"/>
        <dbReference type="ChEBI" id="CHEBI:57856"/>
        <dbReference type="ChEBI" id="CHEBI:59789"/>
        <dbReference type="ChEBI" id="CHEBI:90615"/>
        <dbReference type="ChEBI" id="CHEBI:90616"/>
        <dbReference type="EC" id="2.1.1.72"/>
    </reaction>
</comment>
<dbReference type="PROSITE" id="PS00092">
    <property type="entry name" value="N6_MTASE"/>
    <property type="match status" value="1"/>
</dbReference>
<dbReference type="Gene3D" id="1.10.1020.10">
    <property type="entry name" value="Adenine-specific Methyltransferase, Domain 2"/>
    <property type="match status" value="1"/>
</dbReference>
<evidence type="ECO:0000256" key="5">
    <source>
        <dbReference type="ARBA" id="ARBA00022691"/>
    </source>
</evidence>
<feature type="active site" evidence="9">
    <location>
        <position position="404"/>
    </location>
</feature>
<dbReference type="InterPro" id="IPR001525">
    <property type="entry name" value="C5_MeTfrase"/>
</dbReference>
<dbReference type="PANTHER" id="PTHR30481:SF3">
    <property type="entry name" value="DNA ADENINE METHYLASE"/>
    <property type="match status" value="1"/>
</dbReference>
<evidence type="ECO:0000256" key="3">
    <source>
        <dbReference type="ARBA" id="ARBA00022603"/>
    </source>
</evidence>
<dbReference type="SUPFAM" id="SSF53335">
    <property type="entry name" value="S-adenosyl-L-methionine-dependent methyltransferases"/>
    <property type="match status" value="2"/>
</dbReference>
<evidence type="ECO:0000256" key="7">
    <source>
        <dbReference type="ARBA" id="ARBA00047422"/>
    </source>
</evidence>
<dbReference type="Pfam" id="PF00145">
    <property type="entry name" value="DNA_methylase"/>
    <property type="match status" value="1"/>
</dbReference>
<reference evidence="10 11" key="1">
    <citation type="submission" date="2019-08" db="EMBL/GenBank/DDBJ databases">
        <title>Complete genome sequence of Arcobacter acticola.</title>
        <authorList>
            <person name="Miller W."/>
        </authorList>
    </citation>
    <scope>NUCLEOTIDE SEQUENCE [LARGE SCALE GENOMIC DNA]</scope>
    <source>
        <strain evidence="10 11">KCTC 52212</strain>
    </source>
</reference>
<evidence type="ECO:0000256" key="4">
    <source>
        <dbReference type="ARBA" id="ARBA00022679"/>
    </source>
</evidence>
<dbReference type="Pfam" id="PF02086">
    <property type="entry name" value="MethyltransfD12"/>
    <property type="match status" value="1"/>
</dbReference>
<evidence type="ECO:0000256" key="8">
    <source>
        <dbReference type="ARBA" id="ARBA00047942"/>
    </source>
</evidence>
<evidence type="ECO:0000256" key="9">
    <source>
        <dbReference type="PROSITE-ProRule" id="PRU01016"/>
    </source>
</evidence>
<organism evidence="10 11">
    <name type="scientific">Arcobacter acticola</name>
    <dbReference type="NCBI Taxonomy" id="1849015"/>
    <lineage>
        <taxon>Bacteria</taxon>
        <taxon>Pseudomonadati</taxon>
        <taxon>Campylobacterota</taxon>
        <taxon>Epsilonproteobacteria</taxon>
        <taxon>Campylobacterales</taxon>
        <taxon>Arcobacteraceae</taxon>
        <taxon>Arcobacter</taxon>
    </lineage>
</organism>